<dbReference type="RefSeq" id="WP_246205193.1">
    <property type="nucleotide sequence ID" value="NZ_BAAANK010000008.1"/>
</dbReference>
<dbReference type="EMBL" id="BAAANK010000008">
    <property type="protein sequence ID" value="GAA1841001.1"/>
    <property type="molecule type" value="Genomic_DNA"/>
</dbReference>
<evidence type="ECO:0000313" key="3">
    <source>
        <dbReference type="EMBL" id="GAA1841001.1"/>
    </source>
</evidence>
<dbReference type="Gene3D" id="3.40.50.2020">
    <property type="match status" value="1"/>
</dbReference>
<protein>
    <recommendedName>
        <fullName evidence="2">Phosphoribosyltransferase domain-containing protein</fullName>
    </recommendedName>
</protein>
<dbReference type="InterPro" id="IPR029057">
    <property type="entry name" value="PRTase-like"/>
</dbReference>
<dbReference type="InterPro" id="IPR000836">
    <property type="entry name" value="PRTase_dom"/>
</dbReference>
<comment type="similarity">
    <text evidence="1">Belongs to the ComF/GntX family.</text>
</comment>
<dbReference type="SUPFAM" id="SSF53271">
    <property type="entry name" value="PRTase-like"/>
    <property type="match status" value="1"/>
</dbReference>
<dbReference type="PANTHER" id="PTHR47505">
    <property type="entry name" value="DNA UTILIZATION PROTEIN YHGH"/>
    <property type="match status" value="1"/>
</dbReference>
<evidence type="ECO:0000259" key="2">
    <source>
        <dbReference type="Pfam" id="PF00156"/>
    </source>
</evidence>
<evidence type="ECO:0000313" key="4">
    <source>
        <dbReference type="Proteomes" id="UP001501746"/>
    </source>
</evidence>
<dbReference type="Pfam" id="PF00156">
    <property type="entry name" value="Pribosyltran"/>
    <property type="match status" value="1"/>
</dbReference>
<proteinExistence type="inferred from homology"/>
<reference evidence="4" key="1">
    <citation type="journal article" date="2019" name="Int. J. Syst. Evol. Microbiol.">
        <title>The Global Catalogue of Microorganisms (GCM) 10K type strain sequencing project: providing services to taxonomists for standard genome sequencing and annotation.</title>
        <authorList>
            <consortium name="The Broad Institute Genomics Platform"/>
            <consortium name="The Broad Institute Genome Sequencing Center for Infectious Disease"/>
            <person name="Wu L."/>
            <person name="Ma J."/>
        </authorList>
    </citation>
    <scope>NUCLEOTIDE SEQUENCE [LARGE SCALE GENOMIC DNA]</scope>
    <source>
        <strain evidence="4">JCM 14323</strain>
    </source>
</reference>
<dbReference type="CDD" id="cd06223">
    <property type="entry name" value="PRTases_typeI"/>
    <property type="match status" value="1"/>
</dbReference>
<organism evidence="3 4">
    <name type="scientific">Agromyces salentinus</name>
    <dbReference type="NCBI Taxonomy" id="269421"/>
    <lineage>
        <taxon>Bacteria</taxon>
        <taxon>Bacillati</taxon>
        <taxon>Actinomycetota</taxon>
        <taxon>Actinomycetes</taxon>
        <taxon>Micrococcales</taxon>
        <taxon>Microbacteriaceae</taxon>
        <taxon>Agromyces</taxon>
    </lineage>
</organism>
<dbReference type="InterPro" id="IPR051910">
    <property type="entry name" value="ComF/GntX_DNA_util-trans"/>
</dbReference>
<name>A0ABP4Z4T8_9MICO</name>
<evidence type="ECO:0000256" key="1">
    <source>
        <dbReference type="ARBA" id="ARBA00008007"/>
    </source>
</evidence>
<accession>A0ABP4Z4T8</accession>
<sequence length="178" mass="18574">MERVGLTAWAALEYGDRAAALIGAFKDGGRTDVAPVLAHALAASIRSALREAGTCAVGLEVITVPSTPAAHRARGYRPVPLLLRRCGIRGAPVLALAREREDQAGLGADERRANAYGALRARGDLRGRRFLLVDDVLTTGSTLREARRAVDAAGGEIAAIAVLAQTPLRSGGRSGSSR</sequence>
<keyword evidence="4" id="KW-1185">Reference proteome</keyword>
<comment type="caution">
    <text evidence="3">The sequence shown here is derived from an EMBL/GenBank/DDBJ whole genome shotgun (WGS) entry which is preliminary data.</text>
</comment>
<gene>
    <name evidence="3" type="ORF">GCM10009750_28900</name>
</gene>
<feature type="domain" description="Phosphoribosyltransferase" evidence="2">
    <location>
        <begin position="108"/>
        <end position="165"/>
    </location>
</feature>
<dbReference type="PANTHER" id="PTHR47505:SF1">
    <property type="entry name" value="DNA UTILIZATION PROTEIN YHGH"/>
    <property type="match status" value="1"/>
</dbReference>
<dbReference type="Proteomes" id="UP001501746">
    <property type="component" value="Unassembled WGS sequence"/>
</dbReference>